<dbReference type="InterPro" id="IPR001478">
    <property type="entry name" value="PDZ"/>
</dbReference>
<feature type="domain" description="PDZ" evidence="12">
    <location>
        <begin position="181"/>
        <end position="238"/>
    </location>
</feature>
<organism evidence="13 14">
    <name type="scientific">Antiquaquibacter oligotrophicus</name>
    <dbReference type="NCBI Taxonomy" id="2880260"/>
    <lineage>
        <taxon>Bacteria</taxon>
        <taxon>Bacillati</taxon>
        <taxon>Actinomycetota</taxon>
        <taxon>Actinomycetes</taxon>
        <taxon>Micrococcales</taxon>
        <taxon>Microbacteriaceae</taxon>
        <taxon>Antiquaquibacter</taxon>
    </lineage>
</organism>
<dbReference type="PANTHER" id="PTHR42837:SF2">
    <property type="entry name" value="MEMBRANE METALLOPROTEASE ARASP2, CHLOROPLASTIC-RELATED"/>
    <property type="match status" value="1"/>
</dbReference>
<keyword evidence="14" id="KW-1185">Reference proteome</keyword>
<dbReference type="PROSITE" id="PS50106">
    <property type="entry name" value="PDZ"/>
    <property type="match status" value="1"/>
</dbReference>
<feature type="transmembrane region" description="Helical" evidence="11">
    <location>
        <begin position="412"/>
        <end position="433"/>
    </location>
</feature>
<dbReference type="RefSeq" id="WP_322132938.1">
    <property type="nucleotide sequence ID" value="NZ_CP085036.1"/>
</dbReference>
<evidence type="ECO:0000256" key="9">
    <source>
        <dbReference type="ARBA" id="ARBA00023049"/>
    </source>
</evidence>
<evidence type="ECO:0000256" key="3">
    <source>
        <dbReference type="ARBA" id="ARBA00007931"/>
    </source>
</evidence>
<keyword evidence="5 11" id="KW-0812">Transmembrane</keyword>
<comment type="similarity">
    <text evidence="3">Belongs to the peptidase M50B family.</text>
</comment>
<evidence type="ECO:0000256" key="1">
    <source>
        <dbReference type="ARBA" id="ARBA00001947"/>
    </source>
</evidence>
<feature type="transmembrane region" description="Helical" evidence="11">
    <location>
        <begin position="6"/>
        <end position="24"/>
    </location>
</feature>
<evidence type="ECO:0000256" key="11">
    <source>
        <dbReference type="SAM" id="Phobius"/>
    </source>
</evidence>
<keyword evidence="7" id="KW-0862">Zinc</keyword>
<dbReference type="CDD" id="cd23081">
    <property type="entry name" value="cpPDZ_EcRseP-like"/>
    <property type="match status" value="1"/>
</dbReference>
<dbReference type="Pfam" id="PF17820">
    <property type="entry name" value="PDZ_6"/>
    <property type="match status" value="1"/>
</dbReference>
<dbReference type="Pfam" id="PF02163">
    <property type="entry name" value="Peptidase_M50"/>
    <property type="match status" value="1"/>
</dbReference>
<comment type="cofactor">
    <cofactor evidence="1">
        <name>Zn(2+)</name>
        <dbReference type="ChEBI" id="CHEBI:29105"/>
    </cofactor>
</comment>
<protein>
    <submittedName>
        <fullName evidence="13">Membrane-associated protease RseP (Regulator of RpoE activity)</fullName>
    </submittedName>
</protein>
<feature type="transmembrane region" description="Helical" evidence="11">
    <location>
        <begin position="365"/>
        <end position="391"/>
    </location>
</feature>
<dbReference type="InterPro" id="IPR008915">
    <property type="entry name" value="Peptidase_M50"/>
</dbReference>
<dbReference type="GO" id="GO:0006508">
    <property type="term" value="P:proteolysis"/>
    <property type="evidence" value="ECO:0007669"/>
    <property type="project" value="UniProtKB-KW"/>
</dbReference>
<dbReference type="PANTHER" id="PTHR42837">
    <property type="entry name" value="REGULATOR OF SIGMA-E PROTEASE RSEP"/>
    <property type="match status" value="1"/>
</dbReference>
<evidence type="ECO:0000256" key="6">
    <source>
        <dbReference type="ARBA" id="ARBA00022801"/>
    </source>
</evidence>
<proteinExistence type="inferred from homology"/>
<keyword evidence="9" id="KW-0482">Metalloprotease</keyword>
<comment type="subcellular location">
    <subcellularLocation>
        <location evidence="2">Membrane</location>
        <topology evidence="2">Multi-pass membrane protein</topology>
    </subcellularLocation>
</comment>
<evidence type="ECO:0000256" key="5">
    <source>
        <dbReference type="ARBA" id="ARBA00022692"/>
    </source>
</evidence>
<name>A0ABT6KKS2_9MICO</name>
<dbReference type="InterPro" id="IPR004387">
    <property type="entry name" value="Pept_M50_Zn"/>
</dbReference>
<evidence type="ECO:0000259" key="12">
    <source>
        <dbReference type="PROSITE" id="PS50106"/>
    </source>
</evidence>
<dbReference type="SMART" id="SM00228">
    <property type="entry name" value="PDZ"/>
    <property type="match status" value="1"/>
</dbReference>
<dbReference type="Proteomes" id="UP001160142">
    <property type="component" value="Unassembled WGS sequence"/>
</dbReference>
<keyword evidence="6" id="KW-0378">Hydrolase</keyword>
<comment type="caution">
    <text evidence="13">The sequence shown here is derived from an EMBL/GenBank/DDBJ whole genome shotgun (WGS) entry which is preliminary data.</text>
</comment>
<gene>
    <name evidence="13" type="ORF">M2152_000773</name>
</gene>
<dbReference type="CDD" id="cd06163">
    <property type="entry name" value="S2P-M50_PDZ_RseP-like"/>
    <property type="match status" value="1"/>
</dbReference>
<dbReference type="InterPro" id="IPR041489">
    <property type="entry name" value="PDZ_6"/>
</dbReference>
<accession>A0ABT6KKS2</accession>
<feature type="transmembrane region" description="Helical" evidence="11">
    <location>
        <begin position="128"/>
        <end position="155"/>
    </location>
</feature>
<dbReference type="EMBL" id="JARXVQ010000001">
    <property type="protein sequence ID" value="MDH6180591.1"/>
    <property type="molecule type" value="Genomic_DNA"/>
</dbReference>
<dbReference type="Gene3D" id="2.30.42.10">
    <property type="match status" value="1"/>
</dbReference>
<dbReference type="GO" id="GO:0008233">
    <property type="term" value="F:peptidase activity"/>
    <property type="evidence" value="ECO:0007669"/>
    <property type="project" value="UniProtKB-KW"/>
</dbReference>
<evidence type="ECO:0000256" key="2">
    <source>
        <dbReference type="ARBA" id="ARBA00004141"/>
    </source>
</evidence>
<evidence type="ECO:0000313" key="13">
    <source>
        <dbReference type="EMBL" id="MDH6180591.1"/>
    </source>
</evidence>
<dbReference type="SUPFAM" id="SSF50156">
    <property type="entry name" value="PDZ domain-like"/>
    <property type="match status" value="1"/>
</dbReference>
<keyword evidence="4 13" id="KW-0645">Protease</keyword>
<keyword evidence="10 11" id="KW-0472">Membrane</keyword>
<keyword evidence="8 11" id="KW-1133">Transmembrane helix</keyword>
<sequence>MESVLLYVLGILIVLVGLALSIGLHEVGHLLPAKKFGVRVSQYMIGFGPTVLSFRRGETQYGIKALPLGGYISMAGMFPPRRPGGRSRTATTSIFDTLVQDARQLSADTLVDVDESRAFYRLPVPKRIIIMLGGPVMNLLLGVLLYAIVLCGFGIPQLSTTIGRVNECVIPASSSSQECAPGDAASPALAAGIEPGDRIVSIDGQAIEEWTQATEIIRESPGEELTFVVERGGSDVTLRAVPLLSERYATTATGEIAEDADGNPITEEVGFLGIGPATVNVQQPVTAVLPAVGDNVVRVVQIVITLPQRLVDIAIAAFGPEERDPNGPIGVVGIGRIAGEVTSLSAAPVADRAATLVQLLASLNIALFVFNLIPLLPLDGGHVAGALWEAIRRKFAALRGKPDPGPVDTARFIPVTLVVSIILAGMTLLLAYADIVKPISIL</sequence>
<evidence type="ECO:0000256" key="10">
    <source>
        <dbReference type="ARBA" id="ARBA00023136"/>
    </source>
</evidence>
<reference evidence="13 14" key="1">
    <citation type="submission" date="2023-04" db="EMBL/GenBank/DDBJ databases">
        <title>Genome Encyclopedia of Bacteria and Archaea VI: Functional Genomics of Type Strains.</title>
        <authorList>
            <person name="Whitman W."/>
        </authorList>
    </citation>
    <scope>NUCLEOTIDE SEQUENCE [LARGE SCALE GENOMIC DNA]</scope>
    <source>
        <strain evidence="13 14">SG_E_30_P1</strain>
    </source>
</reference>
<evidence type="ECO:0000256" key="4">
    <source>
        <dbReference type="ARBA" id="ARBA00022670"/>
    </source>
</evidence>
<evidence type="ECO:0000313" key="14">
    <source>
        <dbReference type="Proteomes" id="UP001160142"/>
    </source>
</evidence>
<evidence type="ECO:0000256" key="8">
    <source>
        <dbReference type="ARBA" id="ARBA00022989"/>
    </source>
</evidence>
<dbReference type="InterPro" id="IPR036034">
    <property type="entry name" value="PDZ_sf"/>
</dbReference>
<evidence type="ECO:0000256" key="7">
    <source>
        <dbReference type="ARBA" id="ARBA00022833"/>
    </source>
</evidence>